<dbReference type="EMBL" id="CAXAMM010017537">
    <property type="protein sequence ID" value="CAK9041346.1"/>
    <property type="molecule type" value="Genomic_DNA"/>
</dbReference>
<evidence type="ECO:0000256" key="1">
    <source>
        <dbReference type="SAM" id="MobiDB-lite"/>
    </source>
</evidence>
<feature type="region of interest" description="Disordered" evidence="1">
    <location>
        <begin position="53"/>
        <end position="131"/>
    </location>
</feature>
<name>A0ABP0LRE7_9DINO</name>
<accession>A0ABP0LRE7</accession>
<proteinExistence type="predicted"/>
<feature type="non-terminal residue" evidence="2">
    <location>
        <position position="452"/>
    </location>
</feature>
<gene>
    <name evidence="2" type="ORF">SCF082_LOCUS23900</name>
</gene>
<keyword evidence="3" id="KW-1185">Reference proteome</keyword>
<feature type="compositionally biased region" description="Low complexity" evidence="1">
    <location>
        <begin position="94"/>
        <end position="119"/>
    </location>
</feature>
<protein>
    <submittedName>
        <fullName evidence="2">Uncharacterized protein</fullName>
    </submittedName>
</protein>
<reference evidence="2 3" key="1">
    <citation type="submission" date="2024-02" db="EMBL/GenBank/DDBJ databases">
        <authorList>
            <person name="Chen Y."/>
            <person name="Shah S."/>
            <person name="Dougan E. K."/>
            <person name="Thang M."/>
            <person name="Chan C."/>
        </authorList>
    </citation>
    <scope>NUCLEOTIDE SEQUENCE [LARGE SCALE GENOMIC DNA]</scope>
</reference>
<feature type="region of interest" description="Disordered" evidence="1">
    <location>
        <begin position="349"/>
        <end position="374"/>
    </location>
</feature>
<sequence length="452" mass="48384">MCLLASGRSREPERGWRAARRAGKSGLCLAGWLAGGATTQTSKANSKLRWLTSSTHAEARRDKSAQARKQARRMWTSSGGNRLRNRIKRSLRNGGSSPSSSLSSSPAGTAAGGTAAPTTERNKRGRSRYGGVSRTEWMRKFAFNAGADGEASQLLKRRFPRRDAKSGGQENQEPNMTSSLVVRATAPAAAPKQFTPAKPRDEPSASKIAAEPAFPVSLVGDRPTREQIATSTITAQIGARASLPPLRMSKPQFRPQSPGMNPEYRSGELGSSEAFAAMEIDDDGNRTDGDNAANCAKSVDDLFDDQVDDGMATAGRVCHTTFFLDENSDEEADSGGEDILFIDNNQVVQVGEGPSSTPTGNSEPRSQSTPGPNAKEKLQSLTQVLRSSKEPGDFIEVMGMVDACCANSSLEASLPALYALVASAGISWDARTLEYAREQVRRHFPSNARLNA</sequence>
<dbReference type="Proteomes" id="UP001642464">
    <property type="component" value="Unassembled WGS sequence"/>
</dbReference>
<comment type="caution">
    <text evidence="2">The sequence shown here is derived from an EMBL/GenBank/DDBJ whole genome shotgun (WGS) entry which is preliminary data.</text>
</comment>
<feature type="region of interest" description="Disordered" evidence="1">
    <location>
        <begin position="189"/>
        <end position="209"/>
    </location>
</feature>
<evidence type="ECO:0000313" key="3">
    <source>
        <dbReference type="Proteomes" id="UP001642464"/>
    </source>
</evidence>
<feature type="compositionally biased region" description="Polar residues" evidence="1">
    <location>
        <begin position="349"/>
        <end position="371"/>
    </location>
</feature>
<evidence type="ECO:0000313" key="2">
    <source>
        <dbReference type="EMBL" id="CAK9041346.1"/>
    </source>
</evidence>
<organism evidence="2 3">
    <name type="scientific">Durusdinium trenchii</name>
    <dbReference type="NCBI Taxonomy" id="1381693"/>
    <lineage>
        <taxon>Eukaryota</taxon>
        <taxon>Sar</taxon>
        <taxon>Alveolata</taxon>
        <taxon>Dinophyceae</taxon>
        <taxon>Suessiales</taxon>
        <taxon>Symbiodiniaceae</taxon>
        <taxon>Durusdinium</taxon>
    </lineage>
</organism>